<dbReference type="InterPro" id="IPR050567">
    <property type="entry name" value="Mitochondrial_Carrier"/>
</dbReference>
<dbReference type="Proteomes" id="UP000886523">
    <property type="component" value="Unassembled WGS sequence"/>
</dbReference>
<evidence type="ECO:0000256" key="6">
    <source>
        <dbReference type="ARBA" id="ARBA00022989"/>
    </source>
</evidence>
<dbReference type="Pfam" id="PF00153">
    <property type="entry name" value="Mito_carr"/>
    <property type="match status" value="3"/>
</dbReference>
<evidence type="ECO:0000256" key="4">
    <source>
        <dbReference type="ARBA" id="ARBA00022692"/>
    </source>
</evidence>
<dbReference type="PANTHER" id="PTHR45624:SF57">
    <property type="entry name" value="MITOCHONDRIAL SUBSTRATE CARRIER FAMILY PROTEIN L"/>
    <property type="match status" value="1"/>
</dbReference>
<dbReference type="OrthoDB" id="193856at2759"/>
<dbReference type="SUPFAM" id="SSF103506">
    <property type="entry name" value="Mitochondrial carrier"/>
    <property type="match status" value="1"/>
</dbReference>
<evidence type="ECO:0008006" key="13">
    <source>
        <dbReference type="Google" id="ProtNLM"/>
    </source>
</evidence>
<dbReference type="EMBL" id="MU129135">
    <property type="protein sequence ID" value="KAF9505802.1"/>
    <property type="molecule type" value="Genomic_DNA"/>
</dbReference>
<comment type="similarity">
    <text evidence="2 10">Belongs to the mitochondrial carrier (TC 2.A.29) family.</text>
</comment>
<keyword evidence="5" id="KW-0677">Repeat</keyword>
<gene>
    <name evidence="11" type="ORF">BS47DRAFT_1431677</name>
</gene>
<accession>A0A9P6AHT1</accession>
<keyword evidence="7" id="KW-0496">Mitochondrion</keyword>
<dbReference type="InterPro" id="IPR018108">
    <property type="entry name" value="MCP_transmembrane"/>
</dbReference>
<evidence type="ECO:0000256" key="3">
    <source>
        <dbReference type="ARBA" id="ARBA00022448"/>
    </source>
</evidence>
<evidence type="ECO:0000256" key="10">
    <source>
        <dbReference type="RuleBase" id="RU000488"/>
    </source>
</evidence>
<reference evidence="11" key="1">
    <citation type="journal article" date="2020" name="Nat. Commun.">
        <title>Large-scale genome sequencing of mycorrhizal fungi provides insights into the early evolution of symbiotic traits.</title>
        <authorList>
            <person name="Miyauchi S."/>
            <person name="Kiss E."/>
            <person name="Kuo A."/>
            <person name="Drula E."/>
            <person name="Kohler A."/>
            <person name="Sanchez-Garcia M."/>
            <person name="Morin E."/>
            <person name="Andreopoulos B."/>
            <person name="Barry K.W."/>
            <person name="Bonito G."/>
            <person name="Buee M."/>
            <person name="Carver A."/>
            <person name="Chen C."/>
            <person name="Cichocki N."/>
            <person name="Clum A."/>
            <person name="Culley D."/>
            <person name="Crous P.W."/>
            <person name="Fauchery L."/>
            <person name="Girlanda M."/>
            <person name="Hayes R.D."/>
            <person name="Keri Z."/>
            <person name="LaButti K."/>
            <person name="Lipzen A."/>
            <person name="Lombard V."/>
            <person name="Magnuson J."/>
            <person name="Maillard F."/>
            <person name="Murat C."/>
            <person name="Nolan M."/>
            <person name="Ohm R.A."/>
            <person name="Pangilinan J."/>
            <person name="Pereira M.F."/>
            <person name="Perotto S."/>
            <person name="Peter M."/>
            <person name="Pfister S."/>
            <person name="Riley R."/>
            <person name="Sitrit Y."/>
            <person name="Stielow J.B."/>
            <person name="Szollosi G."/>
            <person name="Zifcakova L."/>
            <person name="Stursova M."/>
            <person name="Spatafora J.W."/>
            <person name="Tedersoo L."/>
            <person name="Vaario L.M."/>
            <person name="Yamada A."/>
            <person name="Yan M."/>
            <person name="Wang P."/>
            <person name="Xu J."/>
            <person name="Bruns T."/>
            <person name="Baldrian P."/>
            <person name="Vilgalys R."/>
            <person name="Dunand C."/>
            <person name="Henrissat B."/>
            <person name="Grigoriev I.V."/>
            <person name="Hibbett D."/>
            <person name="Nagy L.G."/>
            <person name="Martin F.M."/>
        </authorList>
    </citation>
    <scope>NUCLEOTIDE SEQUENCE</scope>
    <source>
        <strain evidence="11">UP504</strain>
    </source>
</reference>
<evidence type="ECO:0000313" key="12">
    <source>
        <dbReference type="Proteomes" id="UP000886523"/>
    </source>
</evidence>
<evidence type="ECO:0000256" key="5">
    <source>
        <dbReference type="ARBA" id="ARBA00022737"/>
    </source>
</evidence>
<evidence type="ECO:0000256" key="9">
    <source>
        <dbReference type="PROSITE-ProRule" id="PRU00282"/>
    </source>
</evidence>
<keyword evidence="4 9" id="KW-0812">Transmembrane</keyword>
<dbReference type="GO" id="GO:0000064">
    <property type="term" value="F:L-ornithine transmembrane transporter activity"/>
    <property type="evidence" value="ECO:0007669"/>
    <property type="project" value="TreeGrafter"/>
</dbReference>
<keyword evidence="3 10" id="KW-0813">Transport</keyword>
<feature type="repeat" description="Solcar" evidence="9">
    <location>
        <begin position="7"/>
        <end position="92"/>
    </location>
</feature>
<keyword evidence="8 9" id="KW-0472">Membrane</keyword>
<evidence type="ECO:0000256" key="7">
    <source>
        <dbReference type="ARBA" id="ARBA00023128"/>
    </source>
</evidence>
<comment type="subcellular location">
    <subcellularLocation>
        <location evidence="1">Mitochondrion membrane</location>
        <topology evidence="1">Multi-pass membrane protein</topology>
    </subcellularLocation>
</comment>
<keyword evidence="6" id="KW-1133">Transmembrane helix</keyword>
<dbReference type="Gene3D" id="1.50.40.10">
    <property type="entry name" value="Mitochondrial carrier domain"/>
    <property type="match status" value="1"/>
</dbReference>
<organism evidence="11 12">
    <name type="scientific">Hydnum rufescens UP504</name>
    <dbReference type="NCBI Taxonomy" id="1448309"/>
    <lineage>
        <taxon>Eukaryota</taxon>
        <taxon>Fungi</taxon>
        <taxon>Dikarya</taxon>
        <taxon>Basidiomycota</taxon>
        <taxon>Agaricomycotina</taxon>
        <taxon>Agaricomycetes</taxon>
        <taxon>Cantharellales</taxon>
        <taxon>Hydnaceae</taxon>
        <taxon>Hydnum</taxon>
    </lineage>
</organism>
<keyword evidence="12" id="KW-1185">Reference proteome</keyword>
<evidence type="ECO:0000256" key="2">
    <source>
        <dbReference type="ARBA" id="ARBA00006375"/>
    </source>
</evidence>
<dbReference type="AlphaFoldDB" id="A0A9P6AHT1"/>
<protein>
    <recommendedName>
        <fullName evidence="13">Mitochondrial carrier</fullName>
    </recommendedName>
</protein>
<sequence length="352" mass="38368">MASQDSGQNYNVRLVGAIAGMGSGQSMDTFDTVKARIQCAPPGTYKGAWDCLMMTVRNESVFALYKGATPPAVGWAAIDAVLLGSLHNYRLILSRSGLTEPIPGSSRTRLSMFGHGVAGLMAGCTSAIVAHPIELLKVKLQLQTQRSVADRQFKGPIDAARQVIKAHGIQGMWRGLPSSVALRSSFFWFFLSVEGLMRAFSRLDGTPTEMSTGFKTFCSGGLSSFTFWFFGIPADNVKNRIMGRPLDAPRISALRVAEDIYRNLGWRGFYRGLAPCFLRAFPVNASALFVYEGLMRGLKAEKARCLRPPFGQSHSVDLSTTSRLSVVYGIEVSSLRECRIGISNSDILEGSR</sequence>
<dbReference type="GO" id="GO:0031966">
    <property type="term" value="C:mitochondrial membrane"/>
    <property type="evidence" value="ECO:0007669"/>
    <property type="project" value="UniProtKB-SubCell"/>
</dbReference>
<dbReference type="PANTHER" id="PTHR45624">
    <property type="entry name" value="MITOCHONDRIAL BASIC AMINO ACIDS TRANSPORTER-RELATED"/>
    <property type="match status" value="1"/>
</dbReference>
<comment type="caution">
    <text evidence="11">The sequence shown here is derived from an EMBL/GenBank/DDBJ whole genome shotgun (WGS) entry which is preliminary data.</text>
</comment>
<name>A0A9P6AHT1_9AGAM</name>
<feature type="repeat" description="Solcar" evidence="9">
    <location>
        <begin position="110"/>
        <end position="200"/>
    </location>
</feature>
<evidence type="ECO:0000313" key="11">
    <source>
        <dbReference type="EMBL" id="KAF9505802.1"/>
    </source>
</evidence>
<dbReference type="InterPro" id="IPR023395">
    <property type="entry name" value="MCP_dom_sf"/>
</dbReference>
<evidence type="ECO:0000256" key="8">
    <source>
        <dbReference type="ARBA" id="ARBA00023136"/>
    </source>
</evidence>
<proteinExistence type="inferred from homology"/>
<feature type="repeat" description="Solcar" evidence="9">
    <location>
        <begin position="211"/>
        <end position="297"/>
    </location>
</feature>
<dbReference type="GO" id="GO:1990575">
    <property type="term" value="P:mitochondrial L-ornithine transmembrane transport"/>
    <property type="evidence" value="ECO:0007669"/>
    <property type="project" value="TreeGrafter"/>
</dbReference>
<evidence type="ECO:0000256" key="1">
    <source>
        <dbReference type="ARBA" id="ARBA00004225"/>
    </source>
</evidence>
<dbReference type="PROSITE" id="PS50920">
    <property type="entry name" value="SOLCAR"/>
    <property type="match status" value="3"/>
</dbReference>